<reference evidence="1 2" key="1">
    <citation type="journal article" date="2012" name="Stand. Genomic Sci.">
        <title>Complete genome sequencing and analysis of Saprospira grandis str. Lewin, a predatory marine bacterium.</title>
        <authorList>
            <person name="Saw J.H."/>
            <person name="Yuryev A."/>
            <person name="Kanbe M."/>
            <person name="Hou S."/>
            <person name="Young A.G."/>
            <person name="Aizawa S."/>
            <person name="Alam M."/>
        </authorList>
    </citation>
    <scope>NUCLEOTIDE SEQUENCE [LARGE SCALE GENOMIC DNA]</scope>
    <source>
        <strain evidence="1 2">Lewin</strain>
    </source>
</reference>
<dbReference type="HOGENOM" id="CLU_3405326_0_0_10"/>
<evidence type="ECO:0000313" key="2">
    <source>
        <dbReference type="Proteomes" id="UP000007519"/>
    </source>
</evidence>
<dbReference type="AlphaFoldDB" id="H6L2R3"/>
<keyword evidence="2" id="KW-1185">Reference proteome</keyword>
<evidence type="ECO:0000313" key="1">
    <source>
        <dbReference type="EMBL" id="AFC24820.1"/>
    </source>
</evidence>
<protein>
    <submittedName>
        <fullName evidence="1">Uncharacterized protein</fullName>
    </submittedName>
</protein>
<dbReference type="KEGG" id="sgn:SGRA_2089"/>
<gene>
    <name evidence="1" type="ordered locus">SGRA_2089</name>
</gene>
<sequence length="30" mass="3593">MLKNICVYYLVYYLYNTQQNRSNFLSKAAA</sequence>
<accession>H6L2R3</accession>
<organism evidence="1 2">
    <name type="scientific">Saprospira grandis (strain Lewin)</name>
    <dbReference type="NCBI Taxonomy" id="984262"/>
    <lineage>
        <taxon>Bacteria</taxon>
        <taxon>Pseudomonadati</taxon>
        <taxon>Bacteroidota</taxon>
        <taxon>Saprospiria</taxon>
        <taxon>Saprospirales</taxon>
        <taxon>Saprospiraceae</taxon>
        <taxon>Saprospira</taxon>
    </lineage>
</organism>
<name>H6L2R3_SAPGL</name>
<dbReference type="STRING" id="984262.SGRA_2089"/>
<dbReference type="Proteomes" id="UP000007519">
    <property type="component" value="Chromosome"/>
</dbReference>
<dbReference type="EMBL" id="CP002831">
    <property type="protein sequence ID" value="AFC24820.1"/>
    <property type="molecule type" value="Genomic_DNA"/>
</dbReference>
<proteinExistence type="predicted"/>